<dbReference type="SMART" id="SM00342">
    <property type="entry name" value="HTH_ARAC"/>
    <property type="match status" value="1"/>
</dbReference>
<keyword evidence="5" id="KW-1185">Reference proteome</keyword>
<feature type="transmembrane region" description="Helical" evidence="2">
    <location>
        <begin position="181"/>
        <end position="202"/>
    </location>
</feature>
<dbReference type="PANTHER" id="PTHR43280">
    <property type="entry name" value="ARAC-FAMILY TRANSCRIPTIONAL REGULATOR"/>
    <property type="match status" value="1"/>
</dbReference>
<keyword evidence="2" id="KW-0812">Transmembrane</keyword>
<keyword evidence="1" id="KW-0238">DNA-binding</keyword>
<dbReference type="PROSITE" id="PS01124">
    <property type="entry name" value="HTH_ARAC_FAMILY_2"/>
    <property type="match status" value="1"/>
</dbReference>
<evidence type="ECO:0000256" key="2">
    <source>
        <dbReference type="SAM" id="Phobius"/>
    </source>
</evidence>
<evidence type="ECO:0000259" key="3">
    <source>
        <dbReference type="PROSITE" id="PS01124"/>
    </source>
</evidence>
<reference evidence="5" key="1">
    <citation type="submission" date="2016-10" db="EMBL/GenBank/DDBJ databases">
        <authorList>
            <person name="Varghese N."/>
            <person name="Submissions S."/>
        </authorList>
    </citation>
    <scope>NUCLEOTIDE SEQUENCE [LARGE SCALE GENOMIC DNA]</scope>
    <source>
        <strain evidence="5">DSM 19891</strain>
    </source>
</reference>
<organism evidence="4 5">
    <name type="scientific">Maribacter stanieri</name>
    <dbReference type="NCBI Taxonomy" id="440514"/>
    <lineage>
        <taxon>Bacteria</taxon>
        <taxon>Pseudomonadati</taxon>
        <taxon>Bacteroidota</taxon>
        <taxon>Flavobacteriia</taxon>
        <taxon>Flavobacteriales</taxon>
        <taxon>Flavobacteriaceae</taxon>
        <taxon>Maribacter</taxon>
    </lineage>
</organism>
<dbReference type="Proteomes" id="UP000199462">
    <property type="component" value="Unassembled WGS sequence"/>
</dbReference>
<feature type="transmembrane region" description="Helical" evidence="2">
    <location>
        <begin position="62"/>
        <end position="80"/>
    </location>
</feature>
<dbReference type="STRING" id="440514.SAMN04488010_2350"/>
<dbReference type="Pfam" id="PF12833">
    <property type="entry name" value="HTH_18"/>
    <property type="match status" value="1"/>
</dbReference>
<feature type="transmembrane region" description="Helical" evidence="2">
    <location>
        <begin position="92"/>
        <end position="112"/>
    </location>
</feature>
<keyword evidence="2" id="KW-0472">Membrane</keyword>
<feature type="transmembrane region" description="Helical" evidence="2">
    <location>
        <begin position="6"/>
        <end position="21"/>
    </location>
</feature>
<dbReference type="AlphaFoldDB" id="A0A1I6J694"/>
<name>A0A1I6J694_9FLAO</name>
<keyword evidence="2" id="KW-1133">Transmembrane helix</keyword>
<proteinExistence type="predicted"/>
<feature type="transmembrane region" description="Helical" evidence="2">
    <location>
        <begin position="33"/>
        <end position="50"/>
    </location>
</feature>
<accession>A0A1I6J694</accession>
<feature type="transmembrane region" description="Helical" evidence="2">
    <location>
        <begin position="222"/>
        <end position="241"/>
    </location>
</feature>
<feature type="domain" description="HTH araC/xylS-type" evidence="3">
    <location>
        <begin position="278"/>
        <end position="382"/>
    </location>
</feature>
<dbReference type="Gene3D" id="1.10.10.60">
    <property type="entry name" value="Homeodomain-like"/>
    <property type="match status" value="1"/>
</dbReference>
<dbReference type="EMBL" id="FOYX01000002">
    <property type="protein sequence ID" value="SFR74524.1"/>
    <property type="molecule type" value="Genomic_DNA"/>
</dbReference>
<protein>
    <submittedName>
        <fullName evidence="4">Helix-turn-helix domain-containing protein</fullName>
    </submittedName>
</protein>
<gene>
    <name evidence="4" type="ORF">SAMN04488010_2350</name>
</gene>
<dbReference type="GO" id="GO:0043565">
    <property type="term" value="F:sequence-specific DNA binding"/>
    <property type="evidence" value="ECO:0007669"/>
    <property type="project" value="InterPro"/>
</dbReference>
<evidence type="ECO:0000256" key="1">
    <source>
        <dbReference type="ARBA" id="ARBA00023125"/>
    </source>
</evidence>
<feature type="transmembrane region" description="Helical" evidence="2">
    <location>
        <begin position="151"/>
        <end position="169"/>
    </location>
</feature>
<evidence type="ECO:0000313" key="5">
    <source>
        <dbReference type="Proteomes" id="UP000199462"/>
    </source>
</evidence>
<dbReference type="GO" id="GO:0003700">
    <property type="term" value="F:DNA-binding transcription factor activity"/>
    <property type="evidence" value="ECO:0007669"/>
    <property type="project" value="InterPro"/>
</dbReference>
<dbReference type="PANTHER" id="PTHR43280:SF2">
    <property type="entry name" value="HTH-TYPE TRANSCRIPTIONAL REGULATOR EXSA"/>
    <property type="match status" value="1"/>
</dbReference>
<dbReference type="InterPro" id="IPR018060">
    <property type="entry name" value="HTH_AraC"/>
</dbReference>
<evidence type="ECO:0000313" key="4">
    <source>
        <dbReference type="EMBL" id="SFR74524.1"/>
    </source>
</evidence>
<sequence length="382" mass="44666">MSVVFLLVAIFGFILTALLLLKKNVNKLPQRFLALFYFIYSVYSFQTYIITEGLLEHFKWFYFWPLLLYSIITVPVYFYFKTIMEDTFRWKWQYIFLFIPFILSLIDVAIVFSKPADYYSQIVVNAITFPTDRFSAQYGLLSLNEHYSLRHLWQLLYLLSLVPLLKRFLAINPNDKLKIILNRWLLLFYTALTLMAFITLFFGVERLLGINTLNVSNTSLYTLHLVLLLVLLIISIAPLYFPSILYGFPKNQLLVSSSISKSTSSEEQIYGLDNKELNKSLLAIEQKDEFLKQGFNLKACAQLLHVPPYHAAYFFYQTKGISFTAYRNKIRVEKARQLIDSGFLESNDLNVLISSCGFNNKSDFEKTFEKLTTTSYNNYQLK</sequence>